<dbReference type="PANTHER" id="PTHR46961:SF8">
    <property type="entry name" value="DYNEIN AXONEMAL HEAVY CHAIN 7"/>
    <property type="match status" value="1"/>
</dbReference>
<dbReference type="GO" id="GO:0030286">
    <property type="term" value="C:dynein complex"/>
    <property type="evidence" value="ECO:0007669"/>
    <property type="project" value="InterPro"/>
</dbReference>
<evidence type="ECO:0000313" key="3">
    <source>
        <dbReference type="EMBL" id="KAE9225128.1"/>
    </source>
</evidence>
<evidence type="ECO:0000259" key="2">
    <source>
        <dbReference type="Pfam" id="PF18199"/>
    </source>
</evidence>
<evidence type="ECO:0000256" key="1">
    <source>
        <dbReference type="SAM" id="SignalP"/>
    </source>
</evidence>
<dbReference type="InterPro" id="IPR043160">
    <property type="entry name" value="Dynein_C_barrel"/>
</dbReference>
<dbReference type="EMBL" id="QXGC01000673">
    <property type="protein sequence ID" value="KAE9225128.1"/>
    <property type="molecule type" value="Genomic_DNA"/>
</dbReference>
<proteinExistence type="predicted"/>
<evidence type="ECO:0000313" key="4">
    <source>
        <dbReference type="Proteomes" id="UP000476176"/>
    </source>
</evidence>
<feature type="signal peptide" evidence="1">
    <location>
        <begin position="1"/>
        <end position="19"/>
    </location>
</feature>
<dbReference type="GO" id="GO:0007018">
    <property type="term" value="P:microtubule-based movement"/>
    <property type="evidence" value="ECO:0007669"/>
    <property type="project" value="InterPro"/>
</dbReference>
<dbReference type="GO" id="GO:0051959">
    <property type="term" value="F:dynein light intermediate chain binding"/>
    <property type="evidence" value="ECO:0007669"/>
    <property type="project" value="InterPro"/>
</dbReference>
<organism evidence="3 4">
    <name type="scientific">Phytophthora fragariae</name>
    <dbReference type="NCBI Taxonomy" id="53985"/>
    <lineage>
        <taxon>Eukaryota</taxon>
        <taxon>Sar</taxon>
        <taxon>Stramenopiles</taxon>
        <taxon>Oomycota</taxon>
        <taxon>Peronosporomycetes</taxon>
        <taxon>Peronosporales</taxon>
        <taxon>Peronosporaceae</taxon>
        <taxon>Phytophthora</taxon>
    </lineage>
</organism>
<dbReference type="PANTHER" id="PTHR46961">
    <property type="entry name" value="DYNEIN HEAVY CHAIN 1, AXONEMAL-LIKE PROTEIN"/>
    <property type="match status" value="1"/>
</dbReference>
<dbReference type="Proteomes" id="UP000476176">
    <property type="component" value="Unassembled WGS sequence"/>
</dbReference>
<dbReference type="GO" id="GO:0045505">
    <property type="term" value="F:dynein intermediate chain binding"/>
    <property type="evidence" value="ECO:0007669"/>
    <property type="project" value="InterPro"/>
</dbReference>
<dbReference type="Pfam" id="PF18199">
    <property type="entry name" value="Dynein_C"/>
    <property type="match status" value="1"/>
</dbReference>
<feature type="domain" description="Dynein heavy chain C-terminal" evidence="2">
    <location>
        <begin position="1"/>
        <end position="77"/>
    </location>
</feature>
<protein>
    <recommendedName>
        <fullName evidence="2">Dynein heavy chain C-terminal domain-containing protein</fullName>
    </recommendedName>
</protein>
<dbReference type="InterPro" id="IPR026983">
    <property type="entry name" value="DHC"/>
</dbReference>
<gene>
    <name evidence="3" type="ORF">PF004_g12008</name>
</gene>
<feature type="chain" id="PRO_5026203588" description="Dynein heavy chain C-terminal domain-containing protein" evidence="1">
    <location>
        <begin position="20"/>
        <end position="81"/>
    </location>
</feature>
<comment type="caution">
    <text evidence="3">The sequence shown here is derived from an EMBL/GenBank/DDBJ whole genome shotgun (WGS) entry which is preliminary data.</text>
</comment>
<dbReference type="InterPro" id="IPR041228">
    <property type="entry name" value="Dynein_C"/>
</dbReference>
<reference evidence="3 4" key="1">
    <citation type="submission" date="2018-09" db="EMBL/GenBank/DDBJ databases">
        <title>Genomic investigation of the strawberry pathogen Phytophthora fragariae indicates pathogenicity is determined by transcriptional variation in three key races.</title>
        <authorList>
            <person name="Adams T.M."/>
            <person name="Armitage A.D."/>
            <person name="Sobczyk M.K."/>
            <person name="Bates H.J."/>
            <person name="Dunwell J.M."/>
            <person name="Nellist C.F."/>
            <person name="Harrison R.J."/>
        </authorList>
    </citation>
    <scope>NUCLEOTIDE SEQUENCE [LARGE SCALE GENOMIC DNA]</scope>
    <source>
        <strain evidence="3 4">BC-23</strain>
    </source>
</reference>
<dbReference type="Gene3D" id="3.10.490.20">
    <property type="match status" value="1"/>
</dbReference>
<keyword evidence="1" id="KW-0732">Signal</keyword>
<name>A0A6G0NWA7_9STRA</name>
<dbReference type="AlphaFoldDB" id="A0A6G0NWA7"/>
<accession>A0A6G0NWA7</accession>
<sequence>MFSAMSIVHFLPATSAVAGNPTLNAGIMMYPCPVYKTSVRQGTLSTTGISTNYVIAVQLPSTKAPNYWVMMGAAFLLNLDN</sequence>